<dbReference type="PIRSF" id="PIRSF003085">
    <property type="entry name" value="CMAS"/>
    <property type="match status" value="1"/>
</dbReference>
<evidence type="ECO:0000256" key="6">
    <source>
        <dbReference type="PIRSR" id="PIRSR003085-1"/>
    </source>
</evidence>
<dbReference type="PANTHER" id="PTHR43667">
    <property type="entry name" value="CYCLOPROPANE-FATTY-ACYL-PHOSPHOLIPID SYNTHASE"/>
    <property type="match status" value="1"/>
</dbReference>
<keyword evidence="5" id="KW-0443">Lipid metabolism</keyword>
<keyword evidence="2" id="KW-0489">Methyltransferase</keyword>
<accession>A0A286G5P3</accession>
<organism evidence="7 8">
    <name type="scientific">Caenispirillum bisanense</name>
    <dbReference type="NCBI Taxonomy" id="414052"/>
    <lineage>
        <taxon>Bacteria</taxon>
        <taxon>Pseudomonadati</taxon>
        <taxon>Pseudomonadota</taxon>
        <taxon>Alphaproteobacteria</taxon>
        <taxon>Rhodospirillales</taxon>
        <taxon>Novispirillaceae</taxon>
        <taxon>Caenispirillum</taxon>
    </lineage>
</organism>
<protein>
    <submittedName>
        <fullName evidence="7">Cyclopropane-fatty-acyl-phospholipid synthase</fullName>
    </submittedName>
</protein>
<dbReference type="SUPFAM" id="SSF53335">
    <property type="entry name" value="S-adenosyl-L-methionine-dependent methyltransferases"/>
    <property type="match status" value="1"/>
</dbReference>
<name>A0A286G5P3_9PROT</name>
<comment type="similarity">
    <text evidence="1">Belongs to the CFA/CMAS family.</text>
</comment>
<dbReference type="AlphaFoldDB" id="A0A286G5P3"/>
<dbReference type="Gene3D" id="3.40.50.150">
    <property type="entry name" value="Vaccinia Virus protein VP39"/>
    <property type="match status" value="1"/>
</dbReference>
<dbReference type="GO" id="GO:0008168">
    <property type="term" value="F:methyltransferase activity"/>
    <property type="evidence" value="ECO:0007669"/>
    <property type="project" value="UniProtKB-KW"/>
</dbReference>
<evidence type="ECO:0000256" key="1">
    <source>
        <dbReference type="ARBA" id="ARBA00010815"/>
    </source>
</evidence>
<feature type="active site" evidence="6">
    <location>
        <position position="391"/>
    </location>
</feature>
<evidence type="ECO:0000256" key="4">
    <source>
        <dbReference type="ARBA" id="ARBA00022691"/>
    </source>
</evidence>
<dbReference type="InterPro" id="IPR050723">
    <property type="entry name" value="CFA/CMAS"/>
</dbReference>
<dbReference type="GO" id="GO:0008610">
    <property type="term" value="P:lipid biosynthetic process"/>
    <property type="evidence" value="ECO:0007669"/>
    <property type="project" value="InterPro"/>
</dbReference>
<keyword evidence="3" id="KW-0808">Transferase</keyword>
<sequence>MPNDPASADLLALSRPPAVRLGPWGSAVLPLLGGLERGRLTLVDPFGAVRVFDGRRPGPQATVRIADAAALHRLVTGGSVGFAEAYMDGLWDSPGLTALIELAAVNTDLDDRLEGRWTTRAMNRVLHLLRGNTKRGSRRNIAYHYDLGNGFYRRWLDPTMTYSAAVFETPDQDLTAAQVAKYERLAALLHVGPGNRVLEIGCGWGGFARHLATTRGCHVTGITLSTEQLTWAQEMAQREGLADRLEFRLQDYRDVPETYDAVASIEMFEAVGEEHWPVYFRTLHDRLKPGGHGALQVITIAEDRFDRYRRGADFIQRYIFPGGMLPSPSRMRQGLADAGLSLTHEAEYGSHYAETLRRWQQDFQREWPAIRASEGFDERFHRMWTYYLAYCEAGFRAGTIDVVHFGLTRP</sequence>
<reference evidence="7 8" key="1">
    <citation type="submission" date="2017-09" db="EMBL/GenBank/DDBJ databases">
        <authorList>
            <person name="Ehlers B."/>
            <person name="Leendertz F.H."/>
        </authorList>
    </citation>
    <scope>NUCLEOTIDE SEQUENCE [LARGE SCALE GENOMIC DNA]</scope>
    <source>
        <strain evidence="7 8">USBA 140</strain>
    </source>
</reference>
<keyword evidence="8" id="KW-1185">Reference proteome</keyword>
<evidence type="ECO:0000313" key="8">
    <source>
        <dbReference type="Proteomes" id="UP000219621"/>
    </source>
</evidence>
<proteinExistence type="inferred from homology"/>
<gene>
    <name evidence="7" type="ORF">SAMN05421508_101507</name>
</gene>
<dbReference type="EMBL" id="OCNJ01000001">
    <property type="protein sequence ID" value="SOD90304.1"/>
    <property type="molecule type" value="Genomic_DNA"/>
</dbReference>
<dbReference type="Pfam" id="PF02353">
    <property type="entry name" value="CMAS"/>
    <property type="match status" value="1"/>
</dbReference>
<keyword evidence="4" id="KW-0949">S-adenosyl-L-methionine</keyword>
<dbReference type="OrthoDB" id="9782855at2"/>
<evidence type="ECO:0000256" key="3">
    <source>
        <dbReference type="ARBA" id="ARBA00022679"/>
    </source>
</evidence>
<dbReference type="GO" id="GO:0032259">
    <property type="term" value="P:methylation"/>
    <property type="evidence" value="ECO:0007669"/>
    <property type="project" value="UniProtKB-KW"/>
</dbReference>
<dbReference type="Proteomes" id="UP000219621">
    <property type="component" value="Unassembled WGS sequence"/>
</dbReference>
<dbReference type="InterPro" id="IPR029063">
    <property type="entry name" value="SAM-dependent_MTases_sf"/>
</dbReference>
<dbReference type="RefSeq" id="WP_097277391.1">
    <property type="nucleotide sequence ID" value="NZ_OCNJ01000001.1"/>
</dbReference>
<dbReference type="PANTHER" id="PTHR43667:SF2">
    <property type="entry name" value="FATTY ACID C-METHYL TRANSFERASE"/>
    <property type="match status" value="1"/>
</dbReference>
<evidence type="ECO:0000313" key="7">
    <source>
        <dbReference type="EMBL" id="SOD90304.1"/>
    </source>
</evidence>
<evidence type="ECO:0000256" key="5">
    <source>
        <dbReference type="ARBA" id="ARBA00023098"/>
    </source>
</evidence>
<dbReference type="CDD" id="cd02440">
    <property type="entry name" value="AdoMet_MTases"/>
    <property type="match status" value="1"/>
</dbReference>
<dbReference type="InterPro" id="IPR003333">
    <property type="entry name" value="CMAS"/>
</dbReference>
<evidence type="ECO:0000256" key="2">
    <source>
        <dbReference type="ARBA" id="ARBA00022603"/>
    </source>
</evidence>